<feature type="chain" id="PRO_5011777311" description="Outer membrane lipoprotein-sorting protein" evidence="1">
    <location>
        <begin position="23"/>
        <end position="251"/>
    </location>
</feature>
<dbReference type="PROSITE" id="PS51257">
    <property type="entry name" value="PROKAR_LIPOPROTEIN"/>
    <property type="match status" value="1"/>
</dbReference>
<dbReference type="EMBL" id="FNZF01000002">
    <property type="protein sequence ID" value="SEJ28925.1"/>
    <property type="molecule type" value="Genomic_DNA"/>
</dbReference>
<evidence type="ECO:0008006" key="4">
    <source>
        <dbReference type="Google" id="ProtNLM"/>
    </source>
</evidence>
<gene>
    <name evidence="2" type="ORF">SAMN04488127_1509</name>
</gene>
<dbReference type="OrthoDB" id="2449302at2"/>
<name>A0A1H6XWH1_9BACL</name>
<proteinExistence type="predicted"/>
<evidence type="ECO:0000256" key="1">
    <source>
        <dbReference type="SAM" id="SignalP"/>
    </source>
</evidence>
<dbReference type="AlphaFoldDB" id="A0A1H6XWH1"/>
<accession>A0A1H6XWH1</accession>
<protein>
    <recommendedName>
        <fullName evidence="4">Outer membrane lipoprotein-sorting protein</fullName>
    </recommendedName>
</protein>
<evidence type="ECO:0000313" key="2">
    <source>
        <dbReference type="EMBL" id="SEJ28925.1"/>
    </source>
</evidence>
<reference evidence="3" key="1">
    <citation type="submission" date="2016-10" db="EMBL/GenBank/DDBJ databases">
        <authorList>
            <person name="Varghese N."/>
            <person name="Submissions S."/>
        </authorList>
    </citation>
    <scope>NUCLEOTIDE SEQUENCE [LARGE SCALE GENOMIC DNA]</scope>
    <source>
        <strain evidence="3">CGMCC 1.6763</strain>
    </source>
</reference>
<feature type="signal peptide" evidence="1">
    <location>
        <begin position="1"/>
        <end position="22"/>
    </location>
</feature>
<dbReference type="Proteomes" id="UP000199200">
    <property type="component" value="Unassembled WGS sequence"/>
</dbReference>
<evidence type="ECO:0000313" key="3">
    <source>
        <dbReference type="Proteomes" id="UP000199200"/>
    </source>
</evidence>
<keyword evidence="3" id="KW-1185">Reference proteome</keyword>
<dbReference type="RefSeq" id="WP_092051675.1">
    <property type="nucleotide sequence ID" value="NZ_FNZF01000002.1"/>
</dbReference>
<sequence>MKKQWILLIFILFLSGCGGGEADDEIGAEKSGNKLFGELLGTISEVDSYEMDVEIGVETPDGKQETTMGKVKVADFDMPEMHAIYEKMPEVVSRENTSVLEYYQAGERLVVNLGDGWTNESTEDITANDLPSVRYMDIVQLLREIEGELDIADARNSLIYEGDSQKVFEAFSKTLSISFRDIQPESAMSRLEVRLDDKSSMMKSFYYTVTGTEKGQTETISYQLNYDRINEVEGIDIPDEVLDEMSGTTTH</sequence>
<organism evidence="2 3">
    <name type="scientific">Bhargavaea ginsengi</name>
    <dbReference type="NCBI Taxonomy" id="426757"/>
    <lineage>
        <taxon>Bacteria</taxon>
        <taxon>Bacillati</taxon>
        <taxon>Bacillota</taxon>
        <taxon>Bacilli</taxon>
        <taxon>Bacillales</taxon>
        <taxon>Caryophanaceae</taxon>
        <taxon>Bhargavaea</taxon>
    </lineage>
</organism>
<keyword evidence="1" id="KW-0732">Signal</keyword>
<dbReference type="STRING" id="426757.SAMN04488127_1509"/>